<comment type="caution">
    <text evidence="1">The sequence shown here is derived from an EMBL/GenBank/DDBJ whole genome shotgun (WGS) entry which is preliminary data.</text>
</comment>
<protein>
    <submittedName>
        <fullName evidence="1">Uncharacterized protein</fullName>
    </submittedName>
</protein>
<dbReference type="EMBL" id="JAGFNS010000023">
    <property type="protein sequence ID" value="MBO3741813.1"/>
    <property type="molecule type" value="Genomic_DNA"/>
</dbReference>
<sequence length="54" mass="5868">MAVTIGEIVTETVVAVPATAPPAPGEPTGDADLEVIVRRATERVLEILRREWDR</sequence>
<organism evidence="1 2">
    <name type="scientific">Actinoplanes flavus</name>
    <dbReference type="NCBI Taxonomy" id="2820290"/>
    <lineage>
        <taxon>Bacteria</taxon>
        <taxon>Bacillati</taxon>
        <taxon>Actinomycetota</taxon>
        <taxon>Actinomycetes</taxon>
        <taxon>Micromonosporales</taxon>
        <taxon>Micromonosporaceae</taxon>
        <taxon>Actinoplanes</taxon>
    </lineage>
</organism>
<dbReference type="Proteomes" id="UP000679690">
    <property type="component" value="Unassembled WGS sequence"/>
</dbReference>
<name>A0ABS3UT99_9ACTN</name>
<accession>A0ABS3UT99</accession>
<dbReference type="RefSeq" id="WP_208470952.1">
    <property type="nucleotide sequence ID" value="NZ_JAGFNS010000023.1"/>
</dbReference>
<reference evidence="1 2" key="1">
    <citation type="submission" date="2021-03" db="EMBL/GenBank/DDBJ databases">
        <title>Actinoplanes flavus sp. nov., a novel actinomycete isolated from Coconut Palm rhizosphere soil.</title>
        <authorList>
            <person name="Luo X."/>
        </authorList>
    </citation>
    <scope>NUCLEOTIDE SEQUENCE [LARGE SCALE GENOMIC DNA]</scope>
    <source>
        <strain evidence="1 2">NEAU-H7</strain>
    </source>
</reference>
<gene>
    <name evidence="1" type="ORF">J5X75_30325</name>
</gene>
<evidence type="ECO:0000313" key="1">
    <source>
        <dbReference type="EMBL" id="MBO3741813.1"/>
    </source>
</evidence>
<evidence type="ECO:0000313" key="2">
    <source>
        <dbReference type="Proteomes" id="UP000679690"/>
    </source>
</evidence>
<keyword evidence="2" id="KW-1185">Reference proteome</keyword>
<proteinExistence type="predicted"/>